<feature type="coiled-coil region" evidence="1">
    <location>
        <begin position="48"/>
        <end position="164"/>
    </location>
</feature>
<proteinExistence type="predicted"/>
<evidence type="ECO:0000313" key="2">
    <source>
        <dbReference type="EMBL" id="ATS19060.1"/>
    </source>
</evidence>
<gene>
    <name evidence="2" type="ORF">BRW62_10290</name>
</gene>
<evidence type="ECO:0000256" key="1">
    <source>
        <dbReference type="SAM" id="Coils"/>
    </source>
</evidence>
<name>A0A2D2Q3G8_PARLV</name>
<keyword evidence="3" id="KW-1185">Reference proteome</keyword>
<dbReference type="KEGG" id="slw:BRW62_10290"/>
<dbReference type="RefSeq" id="WP_198406017.1">
    <property type="nucleotide sequence ID" value="NZ_CP018092.1"/>
</dbReference>
<evidence type="ECO:0000313" key="3">
    <source>
        <dbReference type="Proteomes" id="UP000231057"/>
    </source>
</evidence>
<reference evidence="2 3" key="1">
    <citation type="submission" date="2016-11" db="EMBL/GenBank/DDBJ databases">
        <title>Complete genome sequence of thermophilic cyanobacteria strain Synechococcus sp. PCC6715.</title>
        <authorList>
            <person name="Tang J."/>
            <person name="Daroch M."/>
            <person name="Liang Y."/>
            <person name="Jiang D."/>
            <person name="Shah M."/>
        </authorList>
    </citation>
    <scope>NUCLEOTIDE SEQUENCE [LARGE SCALE GENOMIC DNA]</scope>
    <source>
        <strain evidence="2 3">PCC 6715</strain>
    </source>
</reference>
<sequence>MNDHPLSAPSLNVADELLVRDQLVQQLSEELYQLMVQHPELFVRFYQARKAEAANAEALQRLQQQIQDVEARIATYQEQILAYQQQAQERESEVTALKQQVIELGDRNQMLERVIQEMPEVYRQKFSERLKQVQLKVEHLQKENDQLRSELRHMQALLAAQSRQQQQGLPSLQPARVSLIPSFGNA</sequence>
<dbReference type="NCBIfam" id="NF045622">
    <property type="entry name" value="Npun_F5560_fam"/>
    <property type="match status" value="1"/>
</dbReference>
<dbReference type="AlphaFoldDB" id="A0A2D2Q3G8"/>
<accession>A0A2D2Q3G8</accession>
<dbReference type="Proteomes" id="UP000231057">
    <property type="component" value="Chromosome"/>
</dbReference>
<dbReference type="EMBL" id="CP018092">
    <property type="protein sequence ID" value="ATS19060.1"/>
    <property type="molecule type" value="Genomic_DNA"/>
</dbReference>
<protein>
    <submittedName>
        <fullName evidence="2">Uncharacterized protein</fullName>
    </submittedName>
</protein>
<organism evidence="2 3">
    <name type="scientific">Parathermosynechococcus lividus PCC 6715</name>
    <dbReference type="NCBI Taxonomy" id="1917166"/>
    <lineage>
        <taxon>Bacteria</taxon>
        <taxon>Bacillati</taxon>
        <taxon>Cyanobacteriota</taxon>
        <taxon>Cyanophyceae</taxon>
        <taxon>Acaryochloridales</taxon>
        <taxon>Thermosynechococcaceae</taxon>
        <taxon>Parathermosynechococcus</taxon>
    </lineage>
</organism>
<dbReference type="InterPro" id="IPR054639">
    <property type="entry name" value="Npun_F5560-like"/>
</dbReference>
<keyword evidence="1" id="KW-0175">Coiled coil</keyword>
<reference evidence="3" key="2">
    <citation type="journal article" date="2022" name="Front. Microbiol.">
        <title>Comparative Genomic Analysis Revealed Distinct Molecular Components and Organization of CO2-Concentrating Mechanism in Thermophilic Cyanobacteria.</title>
        <authorList>
            <person name="Tang J."/>
            <person name="Zhou H."/>
            <person name="Yao D."/>
            <person name="Riaz S."/>
            <person name="You D."/>
            <person name="Klepacz-Smolka A."/>
            <person name="Daroch M."/>
        </authorList>
    </citation>
    <scope>NUCLEOTIDE SEQUENCE [LARGE SCALE GENOMIC DNA]</scope>
    <source>
        <strain evidence="3">PCC 6715</strain>
    </source>
</reference>